<feature type="domain" description="NPH3" evidence="3">
    <location>
        <begin position="1"/>
        <end position="16"/>
    </location>
</feature>
<name>A0A7C9DEY0_OPUST</name>
<evidence type="ECO:0000313" key="4">
    <source>
        <dbReference type="EMBL" id="MBA4640067.1"/>
    </source>
</evidence>
<dbReference type="PROSITE" id="PS51649">
    <property type="entry name" value="NPH3"/>
    <property type="match status" value="1"/>
</dbReference>
<dbReference type="AlphaFoldDB" id="A0A7C9DEY0"/>
<protein>
    <recommendedName>
        <fullName evidence="3">NPH3 domain-containing protein</fullName>
    </recommendedName>
</protein>
<evidence type="ECO:0000256" key="2">
    <source>
        <dbReference type="SAM" id="MobiDB-lite"/>
    </source>
</evidence>
<proteinExistence type="inferred from homology"/>
<reference evidence="4" key="1">
    <citation type="journal article" date="2013" name="J. Plant Res.">
        <title>Effect of fungi and light on seed germination of three Opuntia species from semiarid lands of central Mexico.</title>
        <authorList>
            <person name="Delgado-Sanchez P."/>
            <person name="Jimenez-Bremont J.F."/>
            <person name="Guerrero-Gonzalez Mde L."/>
            <person name="Flores J."/>
        </authorList>
    </citation>
    <scope>NUCLEOTIDE SEQUENCE</scope>
    <source>
        <tissue evidence="4">Cladode</tissue>
    </source>
</reference>
<accession>A0A7C9DEY0</accession>
<dbReference type="InterPro" id="IPR027356">
    <property type="entry name" value="NPH3_dom"/>
</dbReference>
<reference evidence="4" key="2">
    <citation type="submission" date="2020-07" db="EMBL/GenBank/DDBJ databases">
        <authorList>
            <person name="Vera ALvarez R."/>
            <person name="Arias-Moreno D.M."/>
            <person name="Jimenez-Jacinto V."/>
            <person name="Jimenez-Bremont J.F."/>
            <person name="Swaminathan K."/>
            <person name="Moose S.P."/>
            <person name="Guerrero-Gonzalez M.L."/>
            <person name="Marino-Ramirez L."/>
            <person name="Landsman D."/>
            <person name="Rodriguez-Kessler M."/>
            <person name="Delgado-Sanchez P."/>
        </authorList>
    </citation>
    <scope>NUCLEOTIDE SEQUENCE</scope>
    <source>
        <tissue evidence="4">Cladode</tissue>
    </source>
</reference>
<feature type="compositionally biased region" description="Polar residues" evidence="2">
    <location>
        <begin position="44"/>
        <end position="54"/>
    </location>
</feature>
<feature type="region of interest" description="Disordered" evidence="2">
    <location>
        <begin position="36"/>
        <end position="60"/>
    </location>
</feature>
<evidence type="ECO:0000256" key="1">
    <source>
        <dbReference type="PROSITE-ProRule" id="PRU00982"/>
    </source>
</evidence>
<evidence type="ECO:0000259" key="3">
    <source>
        <dbReference type="PROSITE" id="PS51649"/>
    </source>
</evidence>
<dbReference type="EMBL" id="GISG01116866">
    <property type="protein sequence ID" value="MBA4640067.1"/>
    <property type="molecule type" value="Transcribed_RNA"/>
</dbReference>
<sequence length="133" mass="14888">MPLRLIVQALFIQQLNTQQAFRECSESFRFAYSGELSGSLSSSRNPTSKSQNLGESPFIDGASEMTNKPLACFPEKDSLKPEIAKNEYESTSFRIHNLEQELLSLKKKHLGWKGDRSVRGGTPLDKLQVVLAL</sequence>
<comment type="similarity">
    <text evidence="1">Belongs to the NPH3 family.</text>
</comment>
<organism evidence="4">
    <name type="scientific">Opuntia streptacantha</name>
    <name type="common">Prickly pear cactus</name>
    <name type="synonym">Opuntia cardona</name>
    <dbReference type="NCBI Taxonomy" id="393608"/>
    <lineage>
        <taxon>Eukaryota</taxon>
        <taxon>Viridiplantae</taxon>
        <taxon>Streptophyta</taxon>
        <taxon>Embryophyta</taxon>
        <taxon>Tracheophyta</taxon>
        <taxon>Spermatophyta</taxon>
        <taxon>Magnoliopsida</taxon>
        <taxon>eudicotyledons</taxon>
        <taxon>Gunneridae</taxon>
        <taxon>Pentapetalae</taxon>
        <taxon>Caryophyllales</taxon>
        <taxon>Cactineae</taxon>
        <taxon>Cactaceae</taxon>
        <taxon>Opuntioideae</taxon>
        <taxon>Opuntia</taxon>
    </lineage>
</organism>